<dbReference type="GO" id="GO:0015926">
    <property type="term" value="F:glucosidase activity"/>
    <property type="evidence" value="ECO:0007669"/>
    <property type="project" value="TreeGrafter"/>
</dbReference>
<evidence type="ECO:0000256" key="3">
    <source>
        <dbReference type="ARBA" id="ARBA00022692"/>
    </source>
</evidence>
<reference evidence="12" key="1">
    <citation type="submission" date="2016-06" db="EMBL/GenBank/DDBJ databases">
        <title>Draft Genome sequence of the fungus Inonotus baumii.</title>
        <authorList>
            <person name="Zhu H."/>
            <person name="Lin W."/>
        </authorList>
    </citation>
    <scope>NUCLEOTIDE SEQUENCE</scope>
    <source>
        <strain evidence="12">821</strain>
    </source>
</reference>
<evidence type="ECO:0000256" key="9">
    <source>
        <dbReference type="SAM" id="MobiDB-lite"/>
    </source>
</evidence>
<comment type="subcellular location">
    <subcellularLocation>
        <location evidence="1">Membrane</location>
        <topology evidence="1">Single-pass type II membrane protein</topology>
    </subcellularLocation>
</comment>
<feature type="compositionally biased region" description="Polar residues" evidence="9">
    <location>
        <begin position="42"/>
        <end position="85"/>
    </location>
</feature>
<keyword evidence="13" id="KW-1185">Reference proteome</keyword>
<dbReference type="FunFam" id="2.60.120.200:FF:000135">
    <property type="entry name" value="Related to KRE6-glucan synthase subunit"/>
    <property type="match status" value="1"/>
</dbReference>
<comment type="caution">
    <text evidence="12">The sequence shown here is derived from an EMBL/GenBank/DDBJ whole genome shotgun (WGS) entry which is preliminary data.</text>
</comment>
<dbReference type="Gene3D" id="2.60.120.200">
    <property type="match status" value="1"/>
</dbReference>
<evidence type="ECO:0000313" key="13">
    <source>
        <dbReference type="Proteomes" id="UP000757232"/>
    </source>
</evidence>
<name>A0A9Q5HWF3_SANBA</name>
<protein>
    <submittedName>
        <fullName evidence="12">Beta-glucan synthesis-associated</fullName>
    </submittedName>
</protein>
<dbReference type="GO" id="GO:0031505">
    <property type="term" value="P:fungal-type cell wall organization"/>
    <property type="evidence" value="ECO:0007669"/>
    <property type="project" value="TreeGrafter"/>
</dbReference>
<evidence type="ECO:0000256" key="8">
    <source>
        <dbReference type="ARBA" id="ARBA00023316"/>
    </source>
</evidence>
<feature type="domain" description="GH16" evidence="11">
    <location>
        <begin position="262"/>
        <end position="642"/>
    </location>
</feature>
<evidence type="ECO:0000256" key="10">
    <source>
        <dbReference type="SAM" id="Phobius"/>
    </source>
</evidence>
<dbReference type="GO" id="GO:0005789">
    <property type="term" value="C:endoplasmic reticulum membrane"/>
    <property type="evidence" value="ECO:0007669"/>
    <property type="project" value="TreeGrafter"/>
</dbReference>
<keyword evidence="5 10" id="KW-1133">Transmembrane helix</keyword>
<dbReference type="AlphaFoldDB" id="A0A9Q5HWF3"/>
<evidence type="ECO:0000256" key="4">
    <source>
        <dbReference type="ARBA" id="ARBA00022968"/>
    </source>
</evidence>
<dbReference type="SUPFAM" id="SSF49899">
    <property type="entry name" value="Concanavalin A-like lectins/glucanases"/>
    <property type="match status" value="1"/>
</dbReference>
<accession>A0A9Q5HWF3</accession>
<evidence type="ECO:0000256" key="6">
    <source>
        <dbReference type="ARBA" id="ARBA00023136"/>
    </source>
</evidence>
<proteinExistence type="inferred from homology"/>
<dbReference type="Pfam" id="PF03935">
    <property type="entry name" value="SKN1_KRE6_Sbg1"/>
    <property type="match status" value="1"/>
</dbReference>
<evidence type="ECO:0000256" key="7">
    <source>
        <dbReference type="ARBA" id="ARBA00023180"/>
    </source>
</evidence>
<evidence type="ECO:0000259" key="11">
    <source>
        <dbReference type="PROSITE" id="PS51762"/>
    </source>
</evidence>
<dbReference type="PROSITE" id="PS51762">
    <property type="entry name" value="GH16_2"/>
    <property type="match status" value="1"/>
</dbReference>
<dbReference type="InterPro" id="IPR013320">
    <property type="entry name" value="ConA-like_dom_sf"/>
</dbReference>
<sequence length="689" mass="76023">MSEQHDAINDNDNDNNQHIHGAKSSSSSSHSSPPSSDDLAQLPQTPASASSPNVDSPLLSQQFQHTPWPRSSSSGYINSPLNPNAQPLMRSRPSSIRISRLMSEEAAAFGANAGGQRGSMLLYKFATEDDPSLPVPNRRSSFGSDLSFGGKYPSGTPRGVIPYAYDPDLDDGSPEDDFMKLDEPRFSWSGRGIANFSLLITLIIALLCLFILYPVVYFVTNNDRLLAIDNNIHINATGQNPVLFQMPQLVDSDTPEDAKTRTGFDGRSYSLVFSDEFNKDGRSFYPGDDPYWEAVDLWYWATADLEWYDPRNAYTRGGNLVLLVEQVTDLTENHDMQFRSAMVQSWNKFCFSNGYMEVRLSLPGPNEETQGYWPGAWTMGNLGRPGYGATTDGIWPYSYNSCDVGTFPNQTYANGSGPAAALQTEQGRERYNFELSWLTGQKLSSCTCSGGEHPGPTVNLGRGAPEIDALEAQKNKLGDGGKVSQSAQFAPFAHDYEYENATSDDFVIYDLSVTQPNTYHGSAVQQAVSALTDLPADIYNGTGGNFYTFGFEYWTDPAHPEQGYIQWQANGNPSFRMGAGAMAEDPLPDGSGVGRRLIPEEPMSIILNLAISESFQDVDLTTMTFPAEYLVDYVRVYQRDGEQNIGCSPQGYPTADYINDHLEAYTNPNWTTWEEAGYAKPRNSLYDGC</sequence>
<evidence type="ECO:0000256" key="2">
    <source>
        <dbReference type="ARBA" id="ARBA00010962"/>
    </source>
</evidence>
<gene>
    <name evidence="12" type="ORF">A7U60_g5590</name>
</gene>
<keyword evidence="7" id="KW-0325">Glycoprotein</keyword>
<feature type="compositionally biased region" description="Low complexity" evidence="9">
    <location>
        <begin position="24"/>
        <end position="36"/>
    </location>
</feature>
<dbReference type="GO" id="GO:0006078">
    <property type="term" value="P:(1-&gt;6)-beta-D-glucan biosynthetic process"/>
    <property type="evidence" value="ECO:0007669"/>
    <property type="project" value="TreeGrafter"/>
</dbReference>
<evidence type="ECO:0000256" key="5">
    <source>
        <dbReference type="ARBA" id="ARBA00022989"/>
    </source>
</evidence>
<dbReference type="GO" id="GO:0005886">
    <property type="term" value="C:plasma membrane"/>
    <property type="evidence" value="ECO:0007669"/>
    <property type="project" value="TreeGrafter"/>
</dbReference>
<comment type="similarity">
    <text evidence="2">Belongs to the SKN1/KRE6 family.</text>
</comment>
<organism evidence="12 13">
    <name type="scientific">Sanghuangporus baumii</name>
    <name type="common">Phellinus baumii</name>
    <dbReference type="NCBI Taxonomy" id="108892"/>
    <lineage>
        <taxon>Eukaryota</taxon>
        <taxon>Fungi</taxon>
        <taxon>Dikarya</taxon>
        <taxon>Basidiomycota</taxon>
        <taxon>Agaricomycotina</taxon>
        <taxon>Agaricomycetes</taxon>
        <taxon>Hymenochaetales</taxon>
        <taxon>Hymenochaetaceae</taxon>
        <taxon>Sanghuangporus</taxon>
    </lineage>
</organism>
<evidence type="ECO:0000256" key="1">
    <source>
        <dbReference type="ARBA" id="ARBA00004606"/>
    </source>
</evidence>
<dbReference type="EMBL" id="LNZH02000193">
    <property type="protein sequence ID" value="OCB87263.1"/>
    <property type="molecule type" value="Genomic_DNA"/>
</dbReference>
<dbReference type="PANTHER" id="PTHR31361:SF1">
    <property type="entry name" value="BETA-GLUCAN SYNTHESIS-ASSOCIATED PROTEIN KRE6-RELATED"/>
    <property type="match status" value="1"/>
</dbReference>
<keyword evidence="3 10" id="KW-0812">Transmembrane</keyword>
<dbReference type="PANTHER" id="PTHR31361">
    <property type="entry name" value="BETA-GLUCAN SYNTHESIS-ASSOCIATED PROTEIN KRE6-RELATED"/>
    <property type="match status" value="1"/>
</dbReference>
<feature type="region of interest" description="Disordered" evidence="9">
    <location>
        <begin position="1"/>
        <end position="91"/>
    </location>
</feature>
<dbReference type="InterPro" id="IPR005629">
    <property type="entry name" value="Skn1/Kre6/Sbg1"/>
</dbReference>
<evidence type="ECO:0000313" key="12">
    <source>
        <dbReference type="EMBL" id="OCB87263.1"/>
    </source>
</evidence>
<keyword evidence="8" id="KW-0961">Cell wall biogenesis/degradation</keyword>
<dbReference type="OrthoDB" id="412647at2759"/>
<dbReference type="Proteomes" id="UP000757232">
    <property type="component" value="Unassembled WGS sequence"/>
</dbReference>
<feature type="transmembrane region" description="Helical" evidence="10">
    <location>
        <begin position="193"/>
        <end position="219"/>
    </location>
</feature>
<keyword evidence="4" id="KW-0735">Signal-anchor</keyword>
<keyword evidence="6 10" id="KW-0472">Membrane</keyword>
<dbReference type="InterPro" id="IPR000757">
    <property type="entry name" value="Beta-glucanase-like"/>
</dbReference>